<dbReference type="Proteomes" id="UP000756921">
    <property type="component" value="Unassembled WGS sequence"/>
</dbReference>
<keyword evidence="3" id="KW-1185">Reference proteome</keyword>
<dbReference type="PANTHER" id="PTHR44167:SF24">
    <property type="entry name" value="SERINE_THREONINE-PROTEIN KINASE CHK2"/>
    <property type="match status" value="1"/>
</dbReference>
<accession>A0A9P6GIE3</accession>
<dbReference type="GO" id="GO:0005634">
    <property type="term" value="C:nucleus"/>
    <property type="evidence" value="ECO:0007669"/>
    <property type="project" value="TreeGrafter"/>
</dbReference>
<reference evidence="2" key="1">
    <citation type="journal article" date="2020" name="Mol. Plant Microbe Interact.">
        <title>Genome Sequence of the Biocontrol Agent Coniothyrium minitans strain Conio (IMI 134523).</title>
        <authorList>
            <person name="Patel D."/>
            <person name="Shittu T.A."/>
            <person name="Baroncelli R."/>
            <person name="Muthumeenakshi S."/>
            <person name="Osborne T.H."/>
            <person name="Janganan T.K."/>
            <person name="Sreenivasaprasad S."/>
        </authorList>
    </citation>
    <scope>NUCLEOTIDE SEQUENCE</scope>
    <source>
        <strain evidence="2">Conio</strain>
    </source>
</reference>
<dbReference type="AlphaFoldDB" id="A0A9P6GIE3"/>
<dbReference type="Pfam" id="PF00069">
    <property type="entry name" value="Pkinase"/>
    <property type="match status" value="1"/>
</dbReference>
<proteinExistence type="predicted"/>
<dbReference type="EMBL" id="WJXW01000006">
    <property type="protein sequence ID" value="KAF9735673.1"/>
    <property type="molecule type" value="Genomic_DNA"/>
</dbReference>
<dbReference type="SUPFAM" id="SSF56112">
    <property type="entry name" value="Protein kinase-like (PK-like)"/>
    <property type="match status" value="1"/>
</dbReference>
<evidence type="ECO:0000259" key="1">
    <source>
        <dbReference type="PROSITE" id="PS50011"/>
    </source>
</evidence>
<dbReference type="GO" id="GO:0044773">
    <property type="term" value="P:mitotic DNA damage checkpoint signaling"/>
    <property type="evidence" value="ECO:0007669"/>
    <property type="project" value="TreeGrafter"/>
</dbReference>
<dbReference type="GO" id="GO:0005524">
    <property type="term" value="F:ATP binding"/>
    <property type="evidence" value="ECO:0007669"/>
    <property type="project" value="InterPro"/>
</dbReference>
<dbReference type="PANTHER" id="PTHR44167">
    <property type="entry name" value="OVARIAN-SPECIFIC SERINE/THREONINE-PROTEIN KINASE LOK-RELATED"/>
    <property type="match status" value="1"/>
</dbReference>
<dbReference type="GO" id="GO:0004674">
    <property type="term" value="F:protein serine/threonine kinase activity"/>
    <property type="evidence" value="ECO:0007669"/>
    <property type="project" value="TreeGrafter"/>
</dbReference>
<feature type="domain" description="Protein kinase" evidence="1">
    <location>
        <begin position="38"/>
        <end position="262"/>
    </location>
</feature>
<name>A0A9P6GIE3_9PLEO</name>
<dbReference type="Gene3D" id="1.10.510.10">
    <property type="entry name" value="Transferase(Phosphotransferase) domain 1"/>
    <property type="match status" value="1"/>
</dbReference>
<dbReference type="SMART" id="SM00220">
    <property type="entry name" value="S_TKc"/>
    <property type="match status" value="1"/>
</dbReference>
<dbReference type="InterPro" id="IPR000719">
    <property type="entry name" value="Prot_kinase_dom"/>
</dbReference>
<organism evidence="2 3">
    <name type="scientific">Paraphaeosphaeria minitans</name>
    <dbReference type="NCBI Taxonomy" id="565426"/>
    <lineage>
        <taxon>Eukaryota</taxon>
        <taxon>Fungi</taxon>
        <taxon>Dikarya</taxon>
        <taxon>Ascomycota</taxon>
        <taxon>Pezizomycotina</taxon>
        <taxon>Dothideomycetes</taxon>
        <taxon>Pleosporomycetidae</taxon>
        <taxon>Pleosporales</taxon>
        <taxon>Massarineae</taxon>
        <taxon>Didymosphaeriaceae</taxon>
        <taxon>Paraphaeosphaeria</taxon>
    </lineage>
</organism>
<dbReference type="OrthoDB" id="4062651at2759"/>
<evidence type="ECO:0000313" key="2">
    <source>
        <dbReference type="EMBL" id="KAF9735673.1"/>
    </source>
</evidence>
<evidence type="ECO:0000313" key="3">
    <source>
        <dbReference type="Proteomes" id="UP000756921"/>
    </source>
</evidence>
<gene>
    <name evidence="2" type="ORF">PMIN01_07078</name>
</gene>
<dbReference type="InterPro" id="IPR011009">
    <property type="entry name" value="Kinase-like_dom_sf"/>
</dbReference>
<sequence length="262" mass="29648">MAQKTLPVLSVRDLNPLYEGFSDEDDEHGKPVFLYSSFGYVTSDYTAYFGQSALRKYDLRLEDIRDSLKLLLDEEVYPQAPSNLTIIPIEDEGKLFIKGPRLNTAFIGTKELPKLLLQEAKTLQFLAHHPHPNIVRYHGCLIRRGLIVGLGLERCEVTMEEQLRAGLQDFDVDTFMRQITSAVKHLHSIGLAHNDINPTNIMFNKQQPILIDFGSCQPFGCTLITTGTPGWTDDDFTLSAPQHDETALGKIRIWLEENVNSM</sequence>
<dbReference type="PROSITE" id="PS50011">
    <property type="entry name" value="PROTEIN_KINASE_DOM"/>
    <property type="match status" value="1"/>
</dbReference>
<protein>
    <recommendedName>
        <fullName evidence="1">Protein kinase domain-containing protein</fullName>
    </recommendedName>
</protein>
<comment type="caution">
    <text evidence="2">The sequence shown here is derived from an EMBL/GenBank/DDBJ whole genome shotgun (WGS) entry which is preliminary data.</text>
</comment>